<gene>
    <name evidence="4" type="ORF">GCM10010082_14730</name>
</gene>
<dbReference type="EMBL" id="BMZM01000002">
    <property type="protein sequence ID" value="GHC23505.1"/>
    <property type="molecule type" value="Genomic_DNA"/>
</dbReference>
<dbReference type="Pfam" id="PF00583">
    <property type="entry name" value="Acetyltransf_1"/>
    <property type="match status" value="1"/>
</dbReference>
<keyword evidence="5" id="KW-1185">Reference proteome</keyword>
<name>A0ABQ3FHB0_9GAMM</name>
<dbReference type="Gene3D" id="3.40.630.30">
    <property type="match status" value="1"/>
</dbReference>
<dbReference type="CDD" id="cd04301">
    <property type="entry name" value="NAT_SF"/>
    <property type="match status" value="1"/>
</dbReference>
<keyword evidence="2" id="KW-0012">Acyltransferase</keyword>
<dbReference type="InterPro" id="IPR050832">
    <property type="entry name" value="Bact_Acetyltransf"/>
</dbReference>
<dbReference type="PROSITE" id="PS51186">
    <property type="entry name" value="GNAT"/>
    <property type="match status" value="1"/>
</dbReference>
<feature type="domain" description="N-acetyltransferase" evidence="3">
    <location>
        <begin position="3"/>
        <end position="153"/>
    </location>
</feature>
<dbReference type="RefSeq" id="WP_189516682.1">
    <property type="nucleotide sequence ID" value="NZ_BMZM01000002.1"/>
</dbReference>
<keyword evidence="1" id="KW-0808">Transferase</keyword>
<protein>
    <submittedName>
        <fullName evidence="4">N-acetyltransferase</fullName>
    </submittedName>
</protein>
<evidence type="ECO:0000313" key="4">
    <source>
        <dbReference type="EMBL" id="GHC23505.1"/>
    </source>
</evidence>
<evidence type="ECO:0000256" key="1">
    <source>
        <dbReference type="ARBA" id="ARBA00022679"/>
    </source>
</evidence>
<comment type="caution">
    <text evidence="4">The sequence shown here is derived from an EMBL/GenBank/DDBJ whole genome shotgun (WGS) entry which is preliminary data.</text>
</comment>
<reference evidence="5" key="1">
    <citation type="journal article" date="2019" name="Int. J. Syst. Evol. Microbiol.">
        <title>The Global Catalogue of Microorganisms (GCM) 10K type strain sequencing project: providing services to taxonomists for standard genome sequencing and annotation.</title>
        <authorList>
            <consortium name="The Broad Institute Genomics Platform"/>
            <consortium name="The Broad Institute Genome Sequencing Center for Infectious Disease"/>
            <person name="Wu L."/>
            <person name="Ma J."/>
        </authorList>
    </citation>
    <scope>NUCLEOTIDE SEQUENCE [LARGE SCALE GENOMIC DNA]</scope>
    <source>
        <strain evidence="5">KCTC 42082</strain>
    </source>
</reference>
<dbReference type="SUPFAM" id="SSF55729">
    <property type="entry name" value="Acyl-CoA N-acyltransferases (Nat)"/>
    <property type="match status" value="1"/>
</dbReference>
<accession>A0ABQ3FHB0</accession>
<evidence type="ECO:0000256" key="2">
    <source>
        <dbReference type="ARBA" id="ARBA00023315"/>
    </source>
</evidence>
<organism evidence="4 5">
    <name type="scientific">Kushneria pakistanensis</name>
    <dbReference type="NCBI Taxonomy" id="1508770"/>
    <lineage>
        <taxon>Bacteria</taxon>
        <taxon>Pseudomonadati</taxon>
        <taxon>Pseudomonadota</taxon>
        <taxon>Gammaproteobacteria</taxon>
        <taxon>Oceanospirillales</taxon>
        <taxon>Halomonadaceae</taxon>
        <taxon>Kushneria</taxon>
    </lineage>
</organism>
<dbReference type="InterPro" id="IPR000182">
    <property type="entry name" value="GNAT_dom"/>
</dbReference>
<dbReference type="PANTHER" id="PTHR43877:SF2">
    <property type="entry name" value="AMINOALKYLPHOSPHONATE N-ACETYLTRANSFERASE-RELATED"/>
    <property type="match status" value="1"/>
</dbReference>
<dbReference type="Proteomes" id="UP000604243">
    <property type="component" value="Unassembled WGS sequence"/>
</dbReference>
<sequence length="153" mass="17235">MSIEITSLHERPEFIDACSAWAYGQWGVHSVRTLEETRLLFASAAHGSGLPFTRVAHHGNWPVGMASLADNDCSRRPDLRPWLAAVFVHPDYRGQGIAARLIETVEHAARAQGEDRLHLITAHSQTLYERHGWHKTGMVQYPDRDCVLMEKAL</sequence>
<proteinExistence type="predicted"/>
<evidence type="ECO:0000313" key="5">
    <source>
        <dbReference type="Proteomes" id="UP000604243"/>
    </source>
</evidence>
<evidence type="ECO:0000259" key="3">
    <source>
        <dbReference type="PROSITE" id="PS51186"/>
    </source>
</evidence>
<dbReference type="InterPro" id="IPR016181">
    <property type="entry name" value="Acyl_CoA_acyltransferase"/>
</dbReference>
<dbReference type="PANTHER" id="PTHR43877">
    <property type="entry name" value="AMINOALKYLPHOSPHONATE N-ACETYLTRANSFERASE-RELATED-RELATED"/>
    <property type="match status" value="1"/>
</dbReference>